<proteinExistence type="predicted"/>
<keyword evidence="1 3" id="KW-0378">Hydrolase</keyword>
<dbReference type="InterPro" id="IPR049492">
    <property type="entry name" value="BD-FAE-like_dom"/>
</dbReference>
<evidence type="ECO:0000313" key="3">
    <source>
        <dbReference type="EMBL" id="NJB71822.1"/>
    </source>
</evidence>
<name>A0A846QYV1_9FLAO</name>
<feature type="domain" description="BD-FAE-like" evidence="2">
    <location>
        <begin position="82"/>
        <end position="269"/>
    </location>
</feature>
<dbReference type="EMBL" id="JAATJJ010000001">
    <property type="protein sequence ID" value="NJB71822.1"/>
    <property type="molecule type" value="Genomic_DNA"/>
</dbReference>
<sequence>MVKKYVCPLSFVTALSCSLHVIGQSYEGVTREPDSSYTTKIAFEKTLKTYPNIEIVEEFNFETVVEEKNIAYNIVDGRVLKLDVFRPKVMPQLGTAIIIVHGGGWRSGNRTQHYPLAQSLANLGYVCFTPEYRLSTEALFPAAVFDIKAAIRWVRDNASEYNISLDKISLVGFSAGGELAAFVGVTGEMDIFNEKNSRKLQSSKINAVVNIDGILSFTHPDSVEGDDTKNTSAATYWFGYAKKDNLKLWDLASPLTHVGPNSPPILFLNSKVSRMHAGRDDYIQILDRHTIVSEVYEFKGAPHSFCLFHPWFMPTVEYVDKFLKRILG</sequence>
<dbReference type="PANTHER" id="PTHR48081:SF13">
    <property type="entry name" value="ALPHA_BETA HYDROLASE"/>
    <property type="match status" value="1"/>
</dbReference>
<gene>
    <name evidence="3" type="ORF">GGR42_002284</name>
</gene>
<protein>
    <submittedName>
        <fullName evidence="3">Pectinesterase</fullName>
        <ecNumber evidence="3">3.1.1.11</ecNumber>
    </submittedName>
</protein>
<dbReference type="RefSeq" id="WP_167963984.1">
    <property type="nucleotide sequence ID" value="NZ_JAATJJ010000001.1"/>
</dbReference>
<comment type="caution">
    <text evidence="3">The sequence shown here is derived from an EMBL/GenBank/DDBJ whole genome shotgun (WGS) entry which is preliminary data.</text>
</comment>
<keyword evidence="4" id="KW-1185">Reference proteome</keyword>
<dbReference type="InterPro" id="IPR050300">
    <property type="entry name" value="GDXG_lipolytic_enzyme"/>
</dbReference>
<dbReference type="PROSITE" id="PS51257">
    <property type="entry name" value="PROKAR_LIPOPROTEIN"/>
    <property type="match status" value="1"/>
</dbReference>
<reference evidence="3 4" key="1">
    <citation type="submission" date="2020-03" db="EMBL/GenBank/DDBJ databases">
        <title>Genomic Encyclopedia of Type Strains, Phase IV (KMG-IV): sequencing the most valuable type-strain genomes for metagenomic binning, comparative biology and taxonomic classification.</title>
        <authorList>
            <person name="Goeker M."/>
        </authorList>
    </citation>
    <scope>NUCLEOTIDE SEQUENCE [LARGE SCALE GENOMIC DNA]</scope>
    <source>
        <strain evidence="3 4">DSM 29762</strain>
    </source>
</reference>
<dbReference type="Proteomes" id="UP000590442">
    <property type="component" value="Unassembled WGS sequence"/>
</dbReference>
<evidence type="ECO:0000256" key="1">
    <source>
        <dbReference type="ARBA" id="ARBA00022801"/>
    </source>
</evidence>
<dbReference type="GO" id="GO:0030599">
    <property type="term" value="F:pectinesterase activity"/>
    <property type="evidence" value="ECO:0007669"/>
    <property type="project" value="UniProtKB-EC"/>
</dbReference>
<dbReference type="PANTHER" id="PTHR48081">
    <property type="entry name" value="AB HYDROLASE SUPERFAMILY PROTEIN C4A8.06C"/>
    <property type="match status" value="1"/>
</dbReference>
<dbReference type="InterPro" id="IPR029058">
    <property type="entry name" value="AB_hydrolase_fold"/>
</dbReference>
<dbReference type="SUPFAM" id="SSF53474">
    <property type="entry name" value="alpha/beta-Hydrolases"/>
    <property type="match status" value="1"/>
</dbReference>
<organism evidence="3 4">
    <name type="scientific">Saonia flava</name>
    <dbReference type="NCBI Taxonomy" id="523696"/>
    <lineage>
        <taxon>Bacteria</taxon>
        <taxon>Pseudomonadati</taxon>
        <taxon>Bacteroidota</taxon>
        <taxon>Flavobacteriia</taxon>
        <taxon>Flavobacteriales</taxon>
        <taxon>Flavobacteriaceae</taxon>
        <taxon>Saonia</taxon>
    </lineage>
</organism>
<dbReference type="AlphaFoldDB" id="A0A846QYV1"/>
<dbReference type="Gene3D" id="3.40.50.1820">
    <property type="entry name" value="alpha/beta hydrolase"/>
    <property type="match status" value="1"/>
</dbReference>
<dbReference type="Pfam" id="PF20434">
    <property type="entry name" value="BD-FAE"/>
    <property type="match status" value="1"/>
</dbReference>
<evidence type="ECO:0000259" key="2">
    <source>
        <dbReference type="Pfam" id="PF20434"/>
    </source>
</evidence>
<evidence type="ECO:0000313" key="4">
    <source>
        <dbReference type="Proteomes" id="UP000590442"/>
    </source>
</evidence>
<dbReference type="EC" id="3.1.1.11" evidence="3"/>
<accession>A0A846QYV1</accession>